<evidence type="ECO:0000256" key="4">
    <source>
        <dbReference type="ARBA" id="ARBA00022692"/>
    </source>
</evidence>
<keyword evidence="2 10" id="KW-0813">Transport</keyword>
<evidence type="ECO:0000256" key="3">
    <source>
        <dbReference type="ARBA" id="ARBA00022452"/>
    </source>
</evidence>
<evidence type="ECO:0000256" key="8">
    <source>
        <dbReference type="ARBA" id="ARBA00023170"/>
    </source>
</evidence>
<dbReference type="PROSITE" id="PS52016">
    <property type="entry name" value="TONB_DEPENDENT_REC_3"/>
    <property type="match status" value="1"/>
</dbReference>
<comment type="similarity">
    <text evidence="10 11">Belongs to the TonB-dependent receptor family.</text>
</comment>
<dbReference type="PANTHER" id="PTHR30069:SF29">
    <property type="entry name" value="HEMOGLOBIN AND HEMOGLOBIN-HAPTOGLOBIN-BINDING PROTEIN 1-RELATED"/>
    <property type="match status" value="1"/>
</dbReference>
<evidence type="ECO:0000313" key="15">
    <source>
        <dbReference type="Proteomes" id="UP000198384"/>
    </source>
</evidence>
<dbReference type="GO" id="GO:0009279">
    <property type="term" value="C:cell outer membrane"/>
    <property type="evidence" value="ECO:0007669"/>
    <property type="project" value="UniProtKB-SubCell"/>
</dbReference>
<evidence type="ECO:0000256" key="6">
    <source>
        <dbReference type="ARBA" id="ARBA00023077"/>
    </source>
</evidence>
<evidence type="ECO:0000259" key="12">
    <source>
        <dbReference type="Pfam" id="PF00593"/>
    </source>
</evidence>
<dbReference type="InterPro" id="IPR037066">
    <property type="entry name" value="Plug_dom_sf"/>
</dbReference>
<evidence type="ECO:0000256" key="7">
    <source>
        <dbReference type="ARBA" id="ARBA00023136"/>
    </source>
</evidence>
<keyword evidence="4 10" id="KW-0812">Transmembrane</keyword>
<sequence>MIMRFLVVIFFITFSIQSQQVKVLELGVDFPIENVTIYNETKETIVYTDKYGIADLSVFKESDIISFYHIGFFEYEILKRELGEIEFVVHLVKKSEQLDEIVLSASKGNEKRSRIAEQIAVASEIDIKKLAPQTSADLLANLPGIKVQKTQFGGGSPVLRGMEANRVLLVVDGVRMNNAIYRMGHLQNSITVSPNIIDRTEVIFGPSSVVYGSDALGGVIHYFTKTPKTSLNNEVKGEIFSRYSSVNNEITTQANVELQFKKWASFTSVSYSDFGDLRMGKSRNHGFKEWGKVYEYSNNTDTYYNTNPVQNENPTLQKNTGFKQTDILQKFAIPFSKNTDFTLNLQYSTSSNIPRFDNLTQYSDGSLKFAEWYYGPQQRLLVSPQLKINPSKKWLDYGTITLAYQNIKESRVQRKFTSLDRSYRDEQVDVFSLNGDFFVPLTNDNSRIFSYGIEATHNNVNSEAIGKVLDIYNNTVVGFTDEFTVQSRYPDGGSTYTSAAAYVNYRQDISEKSTLNTGVRFINTHLTAKWIDDTFITLPNMGISLSNSSLTATIGYIFKPTLDWQINGIVSSGFRSPNIDDIGKIREKNGDVTVPNIYLKPEYAYNFETSAIKYFNHKKFHIGLDVYYTLLHNYITRDYYEMDGSSTIIYDGEEANTMANVNKGNAYIYGSTFSFKGNFNPMWYTKGSITYTKGMAYDTKNRLSSIPPLFGMLELGFEKKRFQVGVNWVFNGEKTLETYNLVEGIDNLEETPYNPLLDTYYGTPSWNIFNLNANYKVNNNVSLFVNIDNIFDIHYKEFASAISAPGRNFSASLLLNI</sequence>
<dbReference type="InterPro" id="IPR036942">
    <property type="entry name" value="Beta-barrel_TonB_sf"/>
</dbReference>
<evidence type="ECO:0000256" key="5">
    <source>
        <dbReference type="ARBA" id="ARBA00022729"/>
    </source>
</evidence>
<keyword evidence="6 11" id="KW-0798">TonB box</keyword>
<dbReference type="AlphaFoldDB" id="A0A238W6C2"/>
<protein>
    <submittedName>
        <fullName evidence="14">Hemoglobin/transferrin/lactoferrin receptor protein</fullName>
    </submittedName>
</protein>
<feature type="domain" description="TonB-dependent receptor plug" evidence="13">
    <location>
        <begin position="115"/>
        <end position="219"/>
    </location>
</feature>
<name>A0A238W6C2_9FLAO</name>
<reference evidence="14 15" key="1">
    <citation type="submission" date="2017-06" db="EMBL/GenBank/DDBJ databases">
        <authorList>
            <person name="Kim H.J."/>
            <person name="Triplett B.A."/>
        </authorList>
    </citation>
    <scope>NUCLEOTIDE SEQUENCE [LARGE SCALE GENOMIC DNA]</scope>
    <source>
        <strain evidence="14 15">DSM 29150</strain>
    </source>
</reference>
<dbReference type="EMBL" id="FZNT01000002">
    <property type="protein sequence ID" value="SNR41249.1"/>
    <property type="molecule type" value="Genomic_DNA"/>
</dbReference>
<accession>A0A238W6C2</accession>
<comment type="subcellular location">
    <subcellularLocation>
        <location evidence="1 10">Cell outer membrane</location>
        <topology evidence="1 10">Multi-pass membrane protein</topology>
    </subcellularLocation>
</comment>
<dbReference type="InterPro" id="IPR012910">
    <property type="entry name" value="Plug_dom"/>
</dbReference>
<dbReference type="GO" id="GO:0044718">
    <property type="term" value="P:siderophore transmembrane transport"/>
    <property type="evidence" value="ECO:0007669"/>
    <property type="project" value="TreeGrafter"/>
</dbReference>
<keyword evidence="5" id="KW-0732">Signal</keyword>
<evidence type="ECO:0000256" key="2">
    <source>
        <dbReference type="ARBA" id="ARBA00022448"/>
    </source>
</evidence>
<dbReference type="GO" id="GO:0015344">
    <property type="term" value="F:siderophore uptake transmembrane transporter activity"/>
    <property type="evidence" value="ECO:0007669"/>
    <property type="project" value="TreeGrafter"/>
</dbReference>
<keyword evidence="8 14" id="KW-0675">Receptor</keyword>
<evidence type="ECO:0000256" key="1">
    <source>
        <dbReference type="ARBA" id="ARBA00004571"/>
    </source>
</evidence>
<dbReference type="Gene3D" id="2.40.170.20">
    <property type="entry name" value="TonB-dependent receptor, beta-barrel domain"/>
    <property type="match status" value="1"/>
</dbReference>
<gene>
    <name evidence="14" type="ORF">SAMN06265371_102405</name>
</gene>
<keyword evidence="9 10" id="KW-0998">Cell outer membrane</keyword>
<evidence type="ECO:0000313" key="14">
    <source>
        <dbReference type="EMBL" id="SNR41249.1"/>
    </source>
</evidence>
<dbReference type="Pfam" id="PF07715">
    <property type="entry name" value="Plug"/>
    <property type="match status" value="1"/>
</dbReference>
<evidence type="ECO:0000256" key="11">
    <source>
        <dbReference type="RuleBase" id="RU003357"/>
    </source>
</evidence>
<dbReference type="PANTHER" id="PTHR30069">
    <property type="entry name" value="TONB-DEPENDENT OUTER MEMBRANE RECEPTOR"/>
    <property type="match status" value="1"/>
</dbReference>
<evidence type="ECO:0000256" key="9">
    <source>
        <dbReference type="ARBA" id="ARBA00023237"/>
    </source>
</evidence>
<organism evidence="14 15">
    <name type="scientific">Lutibacter agarilyticus</name>
    <dbReference type="NCBI Taxonomy" id="1109740"/>
    <lineage>
        <taxon>Bacteria</taxon>
        <taxon>Pseudomonadati</taxon>
        <taxon>Bacteroidota</taxon>
        <taxon>Flavobacteriia</taxon>
        <taxon>Flavobacteriales</taxon>
        <taxon>Flavobacteriaceae</taxon>
        <taxon>Lutibacter</taxon>
    </lineage>
</organism>
<feature type="domain" description="TonB-dependent receptor-like beta-barrel" evidence="12">
    <location>
        <begin position="294"/>
        <end position="790"/>
    </location>
</feature>
<evidence type="ECO:0000256" key="10">
    <source>
        <dbReference type="PROSITE-ProRule" id="PRU01360"/>
    </source>
</evidence>
<dbReference type="SUPFAM" id="SSF56935">
    <property type="entry name" value="Porins"/>
    <property type="match status" value="1"/>
</dbReference>
<dbReference type="Proteomes" id="UP000198384">
    <property type="component" value="Unassembled WGS sequence"/>
</dbReference>
<dbReference type="InterPro" id="IPR000531">
    <property type="entry name" value="Beta-barrel_TonB"/>
</dbReference>
<keyword evidence="15" id="KW-1185">Reference proteome</keyword>
<dbReference type="CDD" id="cd01347">
    <property type="entry name" value="ligand_gated_channel"/>
    <property type="match status" value="1"/>
</dbReference>
<dbReference type="Pfam" id="PF00593">
    <property type="entry name" value="TonB_dep_Rec_b-barrel"/>
    <property type="match status" value="1"/>
</dbReference>
<proteinExistence type="inferred from homology"/>
<dbReference type="Gene3D" id="2.170.130.10">
    <property type="entry name" value="TonB-dependent receptor, plug domain"/>
    <property type="match status" value="1"/>
</dbReference>
<keyword evidence="7 10" id="KW-0472">Membrane</keyword>
<keyword evidence="3 10" id="KW-1134">Transmembrane beta strand</keyword>
<evidence type="ECO:0000259" key="13">
    <source>
        <dbReference type="Pfam" id="PF07715"/>
    </source>
</evidence>
<dbReference type="InterPro" id="IPR039426">
    <property type="entry name" value="TonB-dep_rcpt-like"/>
</dbReference>